<dbReference type="PROSITE" id="PS51194">
    <property type="entry name" value="HELICASE_CTER"/>
    <property type="match status" value="1"/>
</dbReference>
<feature type="domain" description="Helicase C-terminal" evidence="4">
    <location>
        <begin position="279"/>
        <end position="430"/>
    </location>
</feature>
<dbReference type="NCBIfam" id="TIGR03817">
    <property type="entry name" value="DECH_helic"/>
    <property type="match status" value="1"/>
</dbReference>
<keyword evidence="5" id="KW-0378">Hydrolase</keyword>
<dbReference type="GO" id="GO:0036297">
    <property type="term" value="P:interstrand cross-link repair"/>
    <property type="evidence" value="ECO:0007669"/>
    <property type="project" value="TreeGrafter"/>
</dbReference>
<dbReference type="SMART" id="SM00490">
    <property type="entry name" value="HELICc"/>
    <property type="match status" value="1"/>
</dbReference>
<dbReference type="InterPro" id="IPR027417">
    <property type="entry name" value="P-loop_NTPase"/>
</dbReference>
<reference evidence="5" key="1">
    <citation type="journal article" date="2024" name="Int. J. Syst. Evol. Microbiol.">
        <title>Brooklawnia propionicigenes sp. nov., a facultatively anaerobic, propionate-producing bacterium isolated from a methanogenic reactor treating waste from cattle farms.</title>
        <authorList>
            <person name="Akita Y."/>
            <person name="Ueki A."/>
            <person name="Tonouchi A."/>
            <person name="Sugawara Y."/>
            <person name="Honma S."/>
            <person name="Kaku N."/>
            <person name="Ueki K."/>
        </authorList>
    </citation>
    <scope>NUCLEOTIDE SEQUENCE</scope>
    <source>
        <strain evidence="5">SH051</strain>
    </source>
</reference>
<feature type="domain" description="Helicase ATP-binding" evidence="3">
    <location>
        <begin position="57"/>
        <end position="253"/>
    </location>
</feature>
<dbReference type="Pfam" id="PF09369">
    <property type="entry name" value="MZB"/>
    <property type="match status" value="1"/>
</dbReference>
<keyword evidence="5" id="KW-0347">Helicase</keyword>
<dbReference type="PANTHER" id="PTHR47957:SF3">
    <property type="entry name" value="ATP-DEPENDENT HELICASE HRQ1"/>
    <property type="match status" value="1"/>
</dbReference>
<dbReference type="Pfam" id="PF22982">
    <property type="entry name" value="WHD_HRQ1"/>
    <property type="match status" value="1"/>
</dbReference>
<sequence>MAIPGWLAHDPRVVCVRHRDALDGQCAEWPTWLPGSVRDAVTGAGIERPWLHQVMAADAAWAGQHVAVSTATASGKSLGYLLPIMAATAVRAQVASLGVTTGDLRSRLGVARHTALYLAPTKALAHDQWAAARKLGPSGWQVSCLDGDSSSMERRFARDYASFVLSNPDMLHRSVLPNHSQWSGFLGSLRYVVVDEAHRYRGVFGSQVSGVLRRLRRLCHAYGADPVFVLTSATASDAGRSGALLIGENDPLLEVCQDASPHAARDVVLWRPATDAPGEASDLLARLVDDGQQVITFVASRTQAELIALRATDRIGSGRRVASYRSGYLAGDRRELESRLRSGQLAGVAATNALELGIDITGLDAVVMAGFPGTLGSFWQQSGRAGRGDRDALVVMIARDDPLDGHLLDHPEFIFDRPVEQTVLHPQNPYVLGPQLAAAAQEAPLKPADERWFGPTMTSVAGTLSERGVLRARPSGWFWTKDYRAVDEIDLRGSHDHPVEIVEADTGRVLGSVDHGAADRTVHEGAVYLHQGEQWLVVQYLPDESVALVRSVELPYYTQPLGTSEVRVVHTQAQRRCGNGVICRGEVELSSQVTGYLRRDSLTSDVWDETPLELPRRQMTTQSMWWLIPDEVVARLSFSVARLGAAVHAAEHTAIGLLPAFAPCDRWDIGGLSTALHPDTQLCTIFVHDGMPGGSGYAERGFDVAEAWWRAALERLTSCDCETGCPSCCVSPKCGNGNRMLDKSSAAELLSVLLG</sequence>
<dbReference type="InterPro" id="IPR022307">
    <property type="entry name" value="Helicase_put_actinobac"/>
</dbReference>
<evidence type="ECO:0000256" key="1">
    <source>
        <dbReference type="ARBA" id="ARBA00022741"/>
    </source>
</evidence>
<dbReference type="CDD" id="cd18797">
    <property type="entry name" value="SF2_C_Hrq"/>
    <property type="match status" value="1"/>
</dbReference>
<organism evidence="5 6">
    <name type="scientific">Brooklawnia propionicigenes</name>
    <dbReference type="NCBI Taxonomy" id="3041175"/>
    <lineage>
        <taxon>Bacteria</taxon>
        <taxon>Bacillati</taxon>
        <taxon>Actinomycetota</taxon>
        <taxon>Actinomycetes</taxon>
        <taxon>Propionibacteriales</taxon>
        <taxon>Propionibacteriaceae</taxon>
        <taxon>Brooklawnia</taxon>
    </lineage>
</organism>
<evidence type="ECO:0000259" key="4">
    <source>
        <dbReference type="PROSITE" id="PS51194"/>
    </source>
</evidence>
<dbReference type="GO" id="GO:0043138">
    <property type="term" value="F:3'-5' DNA helicase activity"/>
    <property type="evidence" value="ECO:0007669"/>
    <property type="project" value="TreeGrafter"/>
</dbReference>
<dbReference type="GO" id="GO:0003676">
    <property type="term" value="F:nucleic acid binding"/>
    <property type="evidence" value="ECO:0007669"/>
    <property type="project" value="InterPro"/>
</dbReference>
<dbReference type="Pfam" id="PF00271">
    <property type="entry name" value="Helicase_C"/>
    <property type="match status" value="1"/>
</dbReference>
<dbReference type="Proteomes" id="UP001431656">
    <property type="component" value="Chromosome"/>
</dbReference>
<dbReference type="AlphaFoldDB" id="A0AAN0K6B4"/>
<accession>A0AAN0K6B4</accession>
<dbReference type="GO" id="GO:0005524">
    <property type="term" value="F:ATP binding"/>
    <property type="evidence" value="ECO:0007669"/>
    <property type="project" value="UniProtKB-KW"/>
</dbReference>
<keyword evidence="1" id="KW-0547">Nucleotide-binding</keyword>
<dbReference type="PANTHER" id="PTHR47957">
    <property type="entry name" value="ATP-DEPENDENT HELICASE HRQ1"/>
    <property type="match status" value="1"/>
</dbReference>
<dbReference type="EMBL" id="AP028056">
    <property type="protein sequence ID" value="BEH01607.1"/>
    <property type="molecule type" value="Genomic_DNA"/>
</dbReference>
<dbReference type="InterPro" id="IPR018973">
    <property type="entry name" value="MZB"/>
</dbReference>
<dbReference type="InterPro" id="IPR011545">
    <property type="entry name" value="DEAD/DEAH_box_helicase_dom"/>
</dbReference>
<dbReference type="KEGG" id="broo:brsh051_08880"/>
<gene>
    <name evidence="5" type="ORF">brsh051_08880</name>
</gene>
<keyword evidence="2" id="KW-0067">ATP-binding</keyword>
<dbReference type="GO" id="GO:0006289">
    <property type="term" value="P:nucleotide-excision repair"/>
    <property type="evidence" value="ECO:0007669"/>
    <property type="project" value="TreeGrafter"/>
</dbReference>
<evidence type="ECO:0000313" key="5">
    <source>
        <dbReference type="EMBL" id="BEH01607.1"/>
    </source>
</evidence>
<evidence type="ECO:0000259" key="3">
    <source>
        <dbReference type="PROSITE" id="PS51192"/>
    </source>
</evidence>
<evidence type="ECO:0000313" key="6">
    <source>
        <dbReference type="Proteomes" id="UP001431656"/>
    </source>
</evidence>
<dbReference type="SMART" id="SM00487">
    <property type="entry name" value="DEXDc"/>
    <property type="match status" value="1"/>
</dbReference>
<dbReference type="CDD" id="cd17923">
    <property type="entry name" value="DEXHc_Hrq1-like"/>
    <property type="match status" value="1"/>
</dbReference>
<proteinExistence type="predicted"/>
<dbReference type="RefSeq" id="WP_286267952.1">
    <property type="nucleotide sequence ID" value="NZ_AP028056.1"/>
</dbReference>
<dbReference type="Pfam" id="PF00270">
    <property type="entry name" value="DEAD"/>
    <property type="match status" value="1"/>
</dbReference>
<dbReference type="SUPFAM" id="SSF52540">
    <property type="entry name" value="P-loop containing nucleoside triphosphate hydrolases"/>
    <property type="match status" value="1"/>
</dbReference>
<dbReference type="InterPro" id="IPR055227">
    <property type="entry name" value="HRQ1_WHD"/>
</dbReference>
<name>A0AAN0K6B4_9ACTN</name>
<dbReference type="InterPro" id="IPR001650">
    <property type="entry name" value="Helicase_C-like"/>
</dbReference>
<keyword evidence="6" id="KW-1185">Reference proteome</keyword>
<dbReference type="PROSITE" id="PS51192">
    <property type="entry name" value="HELICASE_ATP_BIND_1"/>
    <property type="match status" value="1"/>
</dbReference>
<evidence type="ECO:0000256" key="2">
    <source>
        <dbReference type="ARBA" id="ARBA00022840"/>
    </source>
</evidence>
<dbReference type="Gene3D" id="3.40.50.300">
    <property type="entry name" value="P-loop containing nucleotide triphosphate hydrolases"/>
    <property type="match status" value="2"/>
</dbReference>
<dbReference type="InterPro" id="IPR014001">
    <property type="entry name" value="Helicase_ATP-bd"/>
</dbReference>
<protein>
    <submittedName>
        <fullName evidence="5">DEAD/DEAH box helicase</fullName>
    </submittedName>
</protein>